<dbReference type="EMBL" id="JAFEKC020000005">
    <property type="protein sequence ID" value="KAK0514696.1"/>
    <property type="molecule type" value="Genomic_DNA"/>
</dbReference>
<evidence type="ECO:0000313" key="3">
    <source>
        <dbReference type="Proteomes" id="UP001166286"/>
    </source>
</evidence>
<dbReference type="PANTHER" id="PTHR36587:SF2">
    <property type="entry name" value="EXPRESSION SITE-ASSOCIATED GENE 3 (ESAG3)-LIKE PROTEIN"/>
    <property type="match status" value="1"/>
</dbReference>
<keyword evidence="1" id="KW-0812">Transmembrane</keyword>
<dbReference type="CDD" id="cd22997">
    <property type="entry name" value="GT_LH"/>
    <property type="match status" value="1"/>
</dbReference>
<dbReference type="PANTHER" id="PTHR36587">
    <property type="entry name" value="EXPRESSION SITE-ASSOCIATED GENE 3 (ESAG3)-LIKE PROTEIN"/>
    <property type="match status" value="1"/>
</dbReference>
<name>A0AA39R5Z7_9LECA</name>
<comment type="caution">
    <text evidence="2">The sequence shown here is derived from an EMBL/GenBank/DDBJ whole genome shotgun (WGS) entry which is preliminary data.</text>
</comment>
<dbReference type="Proteomes" id="UP001166286">
    <property type="component" value="Unassembled WGS sequence"/>
</dbReference>
<gene>
    <name evidence="2" type="ORF">JMJ35_003313</name>
</gene>
<organism evidence="2 3">
    <name type="scientific">Cladonia borealis</name>
    <dbReference type="NCBI Taxonomy" id="184061"/>
    <lineage>
        <taxon>Eukaryota</taxon>
        <taxon>Fungi</taxon>
        <taxon>Dikarya</taxon>
        <taxon>Ascomycota</taxon>
        <taxon>Pezizomycotina</taxon>
        <taxon>Lecanoromycetes</taxon>
        <taxon>OSLEUM clade</taxon>
        <taxon>Lecanoromycetidae</taxon>
        <taxon>Lecanorales</taxon>
        <taxon>Lecanorineae</taxon>
        <taxon>Cladoniaceae</taxon>
        <taxon>Cladonia</taxon>
    </lineage>
</organism>
<proteinExistence type="predicted"/>
<sequence length="620" mass="68568">MPALSTMDHSSRPMALYNGFDSISEPGRRIQPMFLRKTKTRRSKTVVAVSILCTFLIYYGWKSSGIGIIPTTSRFSSTLASQAHQIAIAAPELAGHTEAPLIPPPPVNYTELGLQKTNPSFHLLIPASESNPNLCKTLLSSFVLSYPSPTLINYGKTFDGDNWDKGSHAGKIKGVFDFLSDRSQVKDDDLILIVDGYDVWFQLPPEIMIRRYHKMVKEADEHLRARYGMVTEGKPGDGTADRVQKYTQKVIFGADKLCWPNPAEDPACAAIPYSTLPKDVYGPETDKEKEGFHNRPRYLNSGNVIGPAADVRAIYQYALQKVEEDGRGSIGDQFVFAEIFGEQEFQRETIRRDSQSTGGRFYDWLSNTLGTSGSPLSANITINNMTTIPGQRYEYSIGLDYESRLFQTMTHSAADVEFITYNSSAYLSSMQTAHPSLHGLPLFLPLDLQTASAPFSYASPGNHTPDSPSSALLLPYSPALDNLPTGPNEPTWRTLPLATNVYAASIPPLLHINGDKSLLSTWWPKLWHHSYARALLRQYIRSSQTPTAAAAAAKGGQTWWDSRGGRGGVWTGNGEWMAWGEVCKGCEEEVFADGMGEWGREEGVRKVINSFGKVIIGEDE</sequence>
<protein>
    <submittedName>
        <fullName evidence="2">Uncharacterized protein</fullName>
    </submittedName>
</protein>
<feature type="transmembrane region" description="Helical" evidence="1">
    <location>
        <begin position="45"/>
        <end position="61"/>
    </location>
</feature>
<evidence type="ECO:0000313" key="2">
    <source>
        <dbReference type="EMBL" id="KAK0514696.1"/>
    </source>
</evidence>
<keyword evidence="1" id="KW-0472">Membrane</keyword>
<evidence type="ECO:0000256" key="1">
    <source>
        <dbReference type="SAM" id="Phobius"/>
    </source>
</evidence>
<dbReference type="AlphaFoldDB" id="A0AA39R5Z7"/>
<keyword evidence="3" id="KW-1185">Reference proteome</keyword>
<keyword evidence="1" id="KW-1133">Transmembrane helix</keyword>
<accession>A0AA39R5Z7</accession>
<reference evidence="2" key="1">
    <citation type="submission" date="2023-03" db="EMBL/GenBank/DDBJ databases">
        <title>Complete genome of Cladonia borealis.</title>
        <authorList>
            <person name="Park H."/>
        </authorList>
    </citation>
    <scope>NUCLEOTIDE SEQUENCE</scope>
    <source>
        <strain evidence="2">ANT050790</strain>
    </source>
</reference>